<accession>A0A8K0IBQ4</accession>
<evidence type="ECO:0000256" key="6">
    <source>
        <dbReference type="SAM" id="MobiDB-lite"/>
    </source>
</evidence>
<dbReference type="Proteomes" id="UP000797356">
    <property type="component" value="Chromosome 6"/>
</dbReference>
<dbReference type="PANTHER" id="PTHR47992">
    <property type="entry name" value="PROTEIN PHOSPHATASE"/>
    <property type="match status" value="1"/>
</dbReference>
<name>A0A8K0IBQ4_COCNU</name>
<dbReference type="Gene3D" id="3.60.40.10">
    <property type="entry name" value="PPM-type phosphatase domain"/>
    <property type="match status" value="2"/>
</dbReference>
<dbReference type="AlphaFoldDB" id="A0A8K0IBQ4"/>
<keyword evidence="3" id="KW-0904">Protein phosphatase</keyword>
<proteinExistence type="predicted"/>
<reference evidence="8" key="1">
    <citation type="journal article" date="2017" name="Gigascience">
        <title>The genome draft of coconut (Cocos nucifera).</title>
        <authorList>
            <person name="Xiao Y."/>
            <person name="Xu P."/>
            <person name="Fan H."/>
            <person name="Baudouin L."/>
            <person name="Xia W."/>
            <person name="Bocs S."/>
            <person name="Xu J."/>
            <person name="Li Q."/>
            <person name="Guo A."/>
            <person name="Zhou L."/>
            <person name="Li J."/>
            <person name="Wu Y."/>
            <person name="Ma Z."/>
            <person name="Armero A."/>
            <person name="Issali A.E."/>
            <person name="Liu N."/>
            <person name="Peng M."/>
            <person name="Yang Y."/>
        </authorList>
    </citation>
    <scope>NUCLEOTIDE SEQUENCE</scope>
    <source>
        <tissue evidence="8">Spear leaf of Hainan Tall coconut</tissue>
    </source>
</reference>
<keyword evidence="8" id="KW-0808">Transferase</keyword>
<dbReference type="EC" id="3.1.3.16" evidence="1"/>
<evidence type="ECO:0000313" key="8">
    <source>
        <dbReference type="EMBL" id="KAG1347055.1"/>
    </source>
</evidence>
<dbReference type="SUPFAM" id="SSF56112">
    <property type="entry name" value="Protein kinase-like (PK-like)"/>
    <property type="match status" value="1"/>
</dbReference>
<comment type="catalytic activity">
    <reaction evidence="4">
        <text>O-phospho-L-seryl-[protein] + H2O = L-seryl-[protein] + phosphate</text>
        <dbReference type="Rhea" id="RHEA:20629"/>
        <dbReference type="Rhea" id="RHEA-COMP:9863"/>
        <dbReference type="Rhea" id="RHEA-COMP:11604"/>
        <dbReference type="ChEBI" id="CHEBI:15377"/>
        <dbReference type="ChEBI" id="CHEBI:29999"/>
        <dbReference type="ChEBI" id="CHEBI:43474"/>
        <dbReference type="ChEBI" id="CHEBI:83421"/>
        <dbReference type="EC" id="3.1.3.16"/>
    </reaction>
</comment>
<sequence>MATTLRNTFSSKTRLKSSSKRDDGINSLDAGLKQEKIGYSELLTGVVPYTDLRAEAQAHTVLEMSYTEQQLTAAVVSEGLRPILAHRETGAPSDLLSLIKRCWDPNPLHRPSFDDIVEELTLIMEHVQKVSCPPSVSPSNQCQNGMMDLQYFKELNWFDQGEQSARITNTGKSNMRLWASSFNESHYHPTLSWGSFATCGRRETMEDTHFMLPQMCNENDVHAFGIFDGHRGAAAAEFSARALPGFLQNAGYTCSPADALIEAFTRTDEAFRDRLALHRKSKRIIQKDWHPGCTAVAALIVMNKLFVANAGDCRAILSRSGHPFPISKVTRSIGDDDLKPAVTARPEITETSLTADDEFLVMASDGLWDVLSNEDVISIIKDTVKEPAMCSKRLATEAVERGSKDNITVIVVFLRPVSTAERIY</sequence>
<dbReference type="SMART" id="SM00331">
    <property type="entry name" value="PP2C_SIG"/>
    <property type="match status" value="1"/>
</dbReference>
<evidence type="ECO:0000256" key="4">
    <source>
        <dbReference type="ARBA" id="ARBA00047761"/>
    </source>
</evidence>
<feature type="domain" description="PPM-type phosphatase" evidence="7">
    <location>
        <begin position="192"/>
        <end position="414"/>
    </location>
</feature>
<feature type="region of interest" description="Disordered" evidence="6">
    <location>
        <begin position="1"/>
        <end position="26"/>
    </location>
</feature>
<protein>
    <recommendedName>
        <fullName evidence="1">protein-serine/threonine phosphatase</fullName>
        <ecNumber evidence="1">3.1.3.16</ecNumber>
    </recommendedName>
</protein>
<dbReference type="SUPFAM" id="SSF81606">
    <property type="entry name" value="PP2C-like"/>
    <property type="match status" value="1"/>
</dbReference>
<dbReference type="InterPro" id="IPR011009">
    <property type="entry name" value="Kinase-like_dom_sf"/>
</dbReference>
<dbReference type="CDD" id="cd00143">
    <property type="entry name" value="PP2Cc"/>
    <property type="match status" value="1"/>
</dbReference>
<evidence type="ECO:0000256" key="1">
    <source>
        <dbReference type="ARBA" id="ARBA00013081"/>
    </source>
</evidence>
<comment type="caution">
    <text evidence="8">The sequence shown here is derived from an EMBL/GenBank/DDBJ whole genome shotgun (WGS) entry which is preliminary data.</text>
</comment>
<dbReference type="GO" id="GO:0004722">
    <property type="term" value="F:protein serine/threonine phosphatase activity"/>
    <property type="evidence" value="ECO:0007669"/>
    <property type="project" value="UniProtKB-EC"/>
</dbReference>
<keyword evidence="2" id="KW-0378">Hydrolase</keyword>
<evidence type="ECO:0000256" key="5">
    <source>
        <dbReference type="ARBA" id="ARBA00048336"/>
    </source>
</evidence>
<gene>
    <name evidence="8" type="ORF">COCNU_06G008840</name>
</gene>
<keyword evidence="8" id="KW-0418">Kinase</keyword>
<comment type="catalytic activity">
    <reaction evidence="5">
        <text>O-phospho-L-threonyl-[protein] + H2O = L-threonyl-[protein] + phosphate</text>
        <dbReference type="Rhea" id="RHEA:47004"/>
        <dbReference type="Rhea" id="RHEA-COMP:11060"/>
        <dbReference type="Rhea" id="RHEA-COMP:11605"/>
        <dbReference type="ChEBI" id="CHEBI:15377"/>
        <dbReference type="ChEBI" id="CHEBI:30013"/>
        <dbReference type="ChEBI" id="CHEBI:43474"/>
        <dbReference type="ChEBI" id="CHEBI:61977"/>
        <dbReference type="EC" id="3.1.3.16"/>
    </reaction>
</comment>
<dbReference type="GO" id="GO:0016301">
    <property type="term" value="F:kinase activity"/>
    <property type="evidence" value="ECO:0007669"/>
    <property type="project" value="UniProtKB-KW"/>
</dbReference>
<evidence type="ECO:0000256" key="2">
    <source>
        <dbReference type="ARBA" id="ARBA00022801"/>
    </source>
</evidence>
<dbReference type="Gene3D" id="1.10.510.10">
    <property type="entry name" value="Transferase(Phosphotransferase) domain 1"/>
    <property type="match status" value="1"/>
</dbReference>
<dbReference type="OrthoDB" id="10264738at2759"/>
<dbReference type="InterPro" id="IPR001932">
    <property type="entry name" value="PPM-type_phosphatase-like_dom"/>
</dbReference>
<reference evidence="8" key="2">
    <citation type="submission" date="2019-07" db="EMBL/GenBank/DDBJ databases">
        <authorList>
            <person name="Yang Y."/>
            <person name="Bocs S."/>
            <person name="Baudouin L."/>
        </authorList>
    </citation>
    <scope>NUCLEOTIDE SEQUENCE</scope>
    <source>
        <tissue evidence="8">Spear leaf of Hainan Tall coconut</tissue>
    </source>
</reference>
<dbReference type="InterPro" id="IPR036457">
    <property type="entry name" value="PPM-type-like_dom_sf"/>
</dbReference>
<dbReference type="PROSITE" id="PS51746">
    <property type="entry name" value="PPM_2"/>
    <property type="match status" value="1"/>
</dbReference>
<dbReference type="EMBL" id="CM017877">
    <property type="protein sequence ID" value="KAG1347055.1"/>
    <property type="molecule type" value="Genomic_DNA"/>
</dbReference>
<evidence type="ECO:0000259" key="7">
    <source>
        <dbReference type="PROSITE" id="PS51746"/>
    </source>
</evidence>
<dbReference type="Pfam" id="PF00481">
    <property type="entry name" value="PP2C"/>
    <property type="match status" value="2"/>
</dbReference>
<organism evidence="8 9">
    <name type="scientific">Cocos nucifera</name>
    <name type="common">Coconut palm</name>
    <dbReference type="NCBI Taxonomy" id="13894"/>
    <lineage>
        <taxon>Eukaryota</taxon>
        <taxon>Viridiplantae</taxon>
        <taxon>Streptophyta</taxon>
        <taxon>Embryophyta</taxon>
        <taxon>Tracheophyta</taxon>
        <taxon>Spermatophyta</taxon>
        <taxon>Magnoliopsida</taxon>
        <taxon>Liliopsida</taxon>
        <taxon>Arecaceae</taxon>
        <taxon>Arecoideae</taxon>
        <taxon>Cocoseae</taxon>
        <taxon>Attaleinae</taxon>
        <taxon>Cocos</taxon>
    </lineage>
</organism>
<evidence type="ECO:0000313" key="9">
    <source>
        <dbReference type="Proteomes" id="UP000797356"/>
    </source>
</evidence>
<dbReference type="InterPro" id="IPR015655">
    <property type="entry name" value="PP2C"/>
</dbReference>
<evidence type="ECO:0000256" key="3">
    <source>
        <dbReference type="ARBA" id="ARBA00022912"/>
    </source>
</evidence>
<keyword evidence="9" id="KW-1185">Reference proteome</keyword>
<dbReference type="SMART" id="SM00332">
    <property type="entry name" value="PP2Cc"/>
    <property type="match status" value="1"/>
</dbReference>